<dbReference type="PANTHER" id="PTHR48173:SF1">
    <property type="entry name" value="VACUOLAR PROTEIN SORTING-ASSOCIATED PROTEIN 62"/>
    <property type="match status" value="1"/>
</dbReference>
<reference evidence="1 2" key="1">
    <citation type="journal article" date="2024" name="G3 (Bethesda)">
        <title>Genome assembly of Hibiscus sabdariffa L. provides insights into metabolisms of medicinal natural products.</title>
        <authorList>
            <person name="Kim T."/>
        </authorList>
    </citation>
    <scope>NUCLEOTIDE SEQUENCE [LARGE SCALE GENOMIC DNA]</scope>
    <source>
        <strain evidence="1">TK-2024</strain>
        <tissue evidence="1">Old leaves</tissue>
    </source>
</reference>
<dbReference type="PANTHER" id="PTHR48173">
    <property type="entry name" value="GNK2-HOMOLOGOUS DOMAIN-CONTAINING PROTEIN"/>
    <property type="match status" value="1"/>
</dbReference>
<comment type="caution">
    <text evidence="1">The sequence shown here is derived from an EMBL/GenBank/DDBJ whole genome shotgun (WGS) entry which is preliminary data.</text>
</comment>
<gene>
    <name evidence="1" type="ORF">V6N11_000966</name>
</gene>
<accession>A0ABR2RYW2</accession>
<organism evidence="1 2">
    <name type="scientific">Hibiscus sabdariffa</name>
    <name type="common">roselle</name>
    <dbReference type="NCBI Taxonomy" id="183260"/>
    <lineage>
        <taxon>Eukaryota</taxon>
        <taxon>Viridiplantae</taxon>
        <taxon>Streptophyta</taxon>
        <taxon>Embryophyta</taxon>
        <taxon>Tracheophyta</taxon>
        <taxon>Spermatophyta</taxon>
        <taxon>Magnoliopsida</taxon>
        <taxon>eudicotyledons</taxon>
        <taxon>Gunneridae</taxon>
        <taxon>Pentapetalae</taxon>
        <taxon>rosids</taxon>
        <taxon>malvids</taxon>
        <taxon>Malvales</taxon>
        <taxon>Malvaceae</taxon>
        <taxon>Malvoideae</taxon>
        <taxon>Hibiscus</taxon>
    </lineage>
</organism>
<sequence>MFSIAASCFHFPSRAKTSILLPCSLFHQAFRNRAASPALRDRLDYTLVWKSNEGNEGILEGCSLFWLLQPPEGYKSNGALMFRKGDLAGEPIDANGSNLPGVGCNDGEFRIDLPSDGQRKTIKLGNLASAKPYVHVKPALGGTFTDIAMWILCPFNGPATRAIGIMNIALCKIGQQGYAKPGIGIRNDCASSNFYFLLLNRNLLQPSISEMVGKTIFGELPVELYGEEVPTAPKGKNNWVDERG</sequence>
<evidence type="ECO:0000313" key="2">
    <source>
        <dbReference type="Proteomes" id="UP001396334"/>
    </source>
</evidence>
<keyword evidence="2" id="KW-1185">Reference proteome</keyword>
<proteinExistence type="predicted"/>
<dbReference type="InterPro" id="IPR009291">
    <property type="entry name" value="Vps62"/>
</dbReference>
<evidence type="ECO:0000313" key="1">
    <source>
        <dbReference type="EMBL" id="KAK9017976.1"/>
    </source>
</evidence>
<name>A0ABR2RYW2_9ROSI</name>
<protein>
    <submittedName>
        <fullName evidence="1">Uncharacterized protein</fullName>
    </submittedName>
</protein>
<dbReference type="EMBL" id="JBBPBN010000019">
    <property type="protein sequence ID" value="KAK9017976.1"/>
    <property type="molecule type" value="Genomic_DNA"/>
</dbReference>
<dbReference type="Pfam" id="PF06101">
    <property type="entry name" value="Vps62"/>
    <property type="match status" value="1"/>
</dbReference>
<dbReference type="Proteomes" id="UP001396334">
    <property type="component" value="Unassembled WGS sequence"/>
</dbReference>